<gene>
    <name evidence="2" type="ORF">N7482_006606</name>
</gene>
<organism evidence="2 3">
    <name type="scientific">Penicillium canariense</name>
    <dbReference type="NCBI Taxonomy" id="189055"/>
    <lineage>
        <taxon>Eukaryota</taxon>
        <taxon>Fungi</taxon>
        <taxon>Dikarya</taxon>
        <taxon>Ascomycota</taxon>
        <taxon>Pezizomycotina</taxon>
        <taxon>Eurotiomycetes</taxon>
        <taxon>Eurotiomycetidae</taxon>
        <taxon>Eurotiales</taxon>
        <taxon>Aspergillaceae</taxon>
        <taxon>Penicillium</taxon>
    </lineage>
</organism>
<comment type="caution">
    <text evidence="2">The sequence shown here is derived from an EMBL/GenBank/DDBJ whole genome shotgun (WGS) entry which is preliminary data.</text>
</comment>
<dbReference type="AlphaFoldDB" id="A0A9W9LIB5"/>
<reference evidence="2" key="1">
    <citation type="submission" date="2022-11" db="EMBL/GenBank/DDBJ databases">
        <authorList>
            <person name="Petersen C."/>
        </authorList>
    </citation>
    <scope>NUCLEOTIDE SEQUENCE</scope>
    <source>
        <strain evidence="2">IBT 26290</strain>
    </source>
</reference>
<dbReference type="Proteomes" id="UP001149163">
    <property type="component" value="Unassembled WGS sequence"/>
</dbReference>
<name>A0A9W9LIB5_9EURO</name>
<dbReference type="RefSeq" id="XP_056541160.1">
    <property type="nucleotide sequence ID" value="XM_056688731.1"/>
</dbReference>
<feature type="transmembrane region" description="Helical" evidence="1">
    <location>
        <begin position="12"/>
        <end position="32"/>
    </location>
</feature>
<keyword evidence="1" id="KW-0472">Membrane</keyword>
<evidence type="ECO:0000313" key="3">
    <source>
        <dbReference type="Proteomes" id="UP001149163"/>
    </source>
</evidence>
<protein>
    <submittedName>
        <fullName evidence="2">Uncharacterized protein</fullName>
    </submittedName>
</protein>
<accession>A0A9W9LIB5</accession>
<evidence type="ECO:0000313" key="2">
    <source>
        <dbReference type="EMBL" id="KAJ5159602.1"/>
    </source>
</evidence>
<dbReference type="GeneID" id="81427907"/>
<dbReference type="EMBL" id="JAPQKN010000004">
    <property type="protein sequence ID" value="KAJ5159602.1"/>
    <property type="molecule type" value="Genomic_DNA"/>
</dbReference>
<proteinExistence type="predicted"/>
<keyword evidence="1" id="KW-0812">Transmembrane</keyword>
<reference evidence="2" key="2">
    <citation type="journal article" date="2023" name="IMA Fungus">
        <title>Comparative genomic study of the Penicillium genus elucidates a diverse pangenome and 15 lateral gene transfer events.</title>
        <authorList>
            <person name="Petersen C."/>
            <person name="Sorensen T."/>
            <person name="Nielsen M.R."/>
            <person name="Sondergaard T.E."/>
            <person name="Sorensen J.L."/>
            <person name="Fitzpatrick D.A."/>
            <person name="Frisvad J.C."/>
            <person name="Nielsen K.L."/>
        </authorList>
    </citation>
    <scope>NUCLEOTIDE SEQUENCE</scope>
    <source>
        <strain evidence="2">IBT 26290</strain>
    </source>
</reference>
<keyword evidence="1" id="KW-1133">Transmembrane helix</keyword>
<keyword evidence="3" id="KW-1185">Reference proteome</keyword>
<sequence>MGDNVRRAGRAMLPGGTLVLKYLWMYIVLHLFRSHDLSRPTGLGNIVMGEKKNIGWSRHKYASD</sequence>
<evidence type="ECO:0000256" key="1">
    <source>
        <dbReference type="SAM" id="Phobius"/>
    </source>
</evidence>